<evidence type="ECO:0000313" key="4">
    <source>
        <dbReference type="RefSeq" id="XP_011305730.1"/>
    </source>
</evidence>
<keyword evidence="1" id="KW-0732">Signal</keyword>
<dbReference type="InterPro" id="IPR050546">
    <property type="entry name" value="Glycosyl_Hydrlase_16"/>
</dbReference>
<dbReference type="GO" id="GO:0004553">
    <property type="term" value="F:hydrolase activity, hydrolyzing O-glycosyl compounds"/>
    <property type="evidence" value="ECO:0007669"/>
    <property type="project" value="InterPro"/>
</dbReference>
<dbReference type="KEGG" id="fas:105268130"/>
<protein>
    <submittedName>
        <fullName evidence="4">Beta-1,3-glucan-binding protein-like</fullName>
    </submittedName>
</protein>
<reference evidence="4" key="1">
    <citation type="submission" date="2025-08" db="UniProtKB">
        <authorList>
            <consortium name="RefSeq"/>
        </authorList>
    </citation>
    <scope>IDENTIFICATION</scope>
    <source>
        <strain evidence="4">USDA-PBARC FA_bdor</strain>
        <tissue evidence="4">Whole organism</tissue>
    </source>
</reference>
<name>A0A9R1TAS9_9HYME</name>
<dbReference type="AlphaFoldDB" id="A0A9R1TAS9"/>
<proteinExistence type="predicted"/>
<dbReference type="SUPFAM" id="SSF49899">
    <property type="entry name" value="Concanavalin A-like lectins/glucanases"/>
    <property type="match status" value="1"/>
</dbReference>
<feature type="signal peptide" evidence="1">
    <location>
        <begin position="1"/>
        <end position="18"/>
    </location>
</feature>
<dbReference type="RefSeq" id="XP_011305730.1">
    <property type="nucleotide sequence ID" value="XM_011307428.1"/>
</dbReference>
<keyword evidence="3" id="KW-1185">Reference proteome</keyword>
<dbReference type="Proteomes" id="UP000694866">
    <property type="component" value="Unplaced"/>
</dbReference>
<dbReference type="PANTHER" id="PTHR10963">
    <property type="entry name" value="GLYCOSYL HYDROLASE-RELATED"/>
    <property type="match status" value="1"/>
</dbReference>
<sequence length="369" mass="42351">MLIKLFQFSLIILTVCESLGGFINNSDEVIRRKRCDKSVTVFNGKQAACKGDIIFEEDFEQKVSGNSRDDDWARQNNFILLNSSVWEREIKIPQQPDYQFCVYHKLEKNIKIDNGALKIIPTILEDEFGENVVYFGSLQLANCDGLPQECFRTAVSYNILPPIISARLTTKSTFNFRYGKIEIKAKFPKGDWLFPEIRLEGTNIRVTLGMARGNDNFYMKNGSGGDLSSRLLEFQVEEVIPNNTTSTKITKLKDFEFWSDKFHVYTTIWSEQGLIFEVDNERVGEVPRLNNQSDSLSKDLHLVLGLGVGGIQVFPDNTRSGNYEKPWRNVEAKAMLRFWQTKDQWLPTWHLSTKQTAALEIQYVKISAV</sequence>
<feature type="chain" id="PRO_5040435903" evidence="1">
    <location>
        <begin position="19"/>
        <end position="369"/>
    </location>
</feature>
<evidence type="ECO:0000313" key="3">
    <source>
        <dbReference type="Proteomes" id="UP000694866"/>
    </source>
</evidence>
<dbReference type="InterPro" id="IPR013320">
    <property type="entry name" value="ConA-like_dom_sf"/>
</dbReference>
<accession>A0A9R1TAS9</accession>
<dbReference type="GeneID" id="105268130"/>
<evidence type="ECO:0000256" key="1">
    <source>
        <dbReference type="SAM" id="SignalP"/>
    </source>
</evidence>
<dbReference type="OrthoDB" id="4781at2759"/>
<dbReference type="Gene3D" id="2.60.120.200">
    <property type="match status" value="1"/>
</dbReference>
<dbReference type="PANTHER" id="PTHR10963:SF60">
    <property type="entry name" value="GRAM-NEGATIVE BACTERIA-BINDING PROTEIN 1-RELATED"/>
    <property type="match status" value="1"/>
</dbReference>
<organism evidence="3 4">
    <name type="scientific">Fopius arisanus</name>
    <dbReference type="NCBI Taxonomy" id="64838"/>
    <lineage>
        <taxon>Eukaryota</taxon>
        <taxon>Metazoa</taxon>
        <taxon>Ecdysozoa</taxon>
        <taxon>Arthropoda</taxon>
        <taxon>Hexapoda</taxon>
        <taxon>Insecta</taxon>
        <taxon>Pterygota</taxon>
        <taxon>Neoptera</taxon>
        <taxon>Endopterygota</taxon>
        <taxon>Hymenoptera</taxon>
        <taxon>Apocrita</taxon>
        <taxon>Ichneumonoidea</taxon>
        <taxon>Braconidae</taxon>
        <taxon>Opiinae</taxon>
        <taxon>Fopius</taxon>
    </lineage>
</organism>
<feature type="domain" description="GH16" evidence="2">
    <location>
        <begin position="70"/>
        <end position="369"/>
    </location>
</feature>
<dbReference type="PROSITE" id="PS51762">
    <property type="entry name" value="GH16_2"/>
    <property type="match status" value="1"/>
</dbReference>
<gene>
    <name evidence="4" type="primary">LOC105268130</name>
</gene>
<dbReference type="GO" id="GO:0005975">
    <property type="term" value="P:carbohydrate metabolic process"/>
    <property type="evidence" value="ECO:0007669"/>
    <property type="project" value="InterPro"/>
</dbReference>
<evidence type="ECO:0000259" key="2">
    <source>
        <dbReference type="PROSITE" id="PS51762"/>
    </source>
</evidence>
<dbReference type="InterPro" id="IPR000757">
    <property type="entry name" value="Beta-glucanase-like"/>
</dbReference>